<dbReference type="FunFam" id="1.20.1560.10:FF:000010">
    <property type="entry name" value="Multidrug resistance-associated ABC transporter"/>
    <property type="match status" value="1"/>
</dbReference>
<keyword evidence="3 9" id="KW-0812">Transmembrane</keyword>
<sequence length="976" mass="109791">LCSIGNIFPVYGRFATVAYVSQSSWVLNTFIRDNILFGESFRPKRYDKVVEACALKPDIELMPERDSTIIGEQGINLSGGQRQRIAIARALYSSANVIIMNGIKKMLIRHKRTTILVTQNLQLIRTADMIIAMENHGIRIAGTLSEIMEKDVELYGEWQKSWIAQERAASSGRTARERWKLFKNVAKLGLQKVNPDDGEVTTKVNPDDGEVTTRKSSYLPSKSRSSIYGSRLLAHDIPLPIDECYGEEVHIRRRPSRWMSRERNGMLRIKSLQCEPNKSRNPVSRNISSPTRLQTEDSRIAEGDECGSTSNLGFYNFLRRLSSRRHQNVMPATPEEELTPHIGNHSLSRHCRKASASNSIQSIEEEEEAEMTVDCAESTANMPNYEEERKYGEIPLRIYWLYLKDCGLGVVVLFCLIALSWQTLRVITDVWLQSWTNTIDGNGSQAEQADSMHYFSVYAILSGVCVLLSMLSTPIGQYAGLRARRKIHTKLLDSILGNSLRFFQTTPLGRIMNRFSNDMAIIDKKIAPTSQRLLQFLLLCLCSILINSSISPWFLLLSLPICAIYYGLQHFYRSSSRELQRIENIMSSPILSHFTETIQGVATIRAYNQEARFMEILFRRMEANNVAFVILNTSNRWLGIALDYLGGIIVFLAIITALLTAHIYTETTLPSMVGLAINYTLLVPIYLNWVVKLLADMEMYVGAVERIEYYIKNGSPECTDVYKPVPISWPQRGDIVFENVSCRYGSQEQDIIMNLSLNIPAGQRIGICGRSGSGKSSLALALFGALTMSSGRILIDDVSIAEIHVDELRSRLSIITQDVVLFRGTVRDNLDPRGHFSDIQCWNCLEMAQIKALIQANPAGLDGEIEENGMNFSVGQRQLFCLARAVLRGSVCLVLDEATSSLDPFTEHTLLQAANEAFKGRTIITISHRLSTLLSYDRVIVLEAGRVVEEGCPKVLKETRGSKFASMLQSSYHEST</sequence>
<evidence type="ECO:0000259" key="11">
    <source>
        <dbReference type="PROSITE" id="PS50929"/>
    </source>
</evidence>
<evidence type="ECO:0000256" key="6">
    <source>
        <dbReference type="ARBA" id="ARBA00022989"/>
    </source>
</evidence>
<feature type="transmembrane region" description="Helical" evidence="9">
    <location>
        <begin position="556"/>
        <end position="572"/>
    </location>
</feature>
<dbReference type="Pfam" id="PF00005">
    <property type="entry name" value="ABC_tran"/>
    <property type="match status" value="2"/>
</dbReference>
<feature type="transmembrane region" description="Helical" evidence="9">
    <location>
        <begin position="457"/>
        <end position="481"/>
    </location>
</feature>
<evidence type="ECO:0000256" key="1">
    <source>
        <dbReference type="ARBA" id="ARBA00004141"/>
    </source>
</evidence>
<evidence type="ECO:0000256" key="4">
    <source>
        <dbReference type="ARBA" id="ARBA00022741"/>
    </source>
</evidence>
<dbReference type="InterPro" id="IPR003439">
    <property type="entry name" value="ABC_transporter-like_ATP-bd"/>
</dbReference>
<dbReference type="Proteomes" id="UP000092461">
    <property type="component" value="Unassembled WGS sequence"/>
</dbReference>
<dbReference type="GO" id="GO:0016887">
    <property type="term" value="F:ATP hydrolysis activity"/>
    <property type="evidence" value="ECO:0007669"/>
    <property type="project" value="InterPro"/>
</dbReference>
<dbReference type="InterPro" id="IPR003593">
    <property type="entry name" value="AAA+_ATPase"/>
</dbReference>
<evidence type="ECO:0000256" key="5">
    <source>
        <dbReference type="ARBA" id="ARBA00022840"/>
    </source>
</evidence>
<dbReference type="PROSITE" id="PS50929">
    <property type="entry name" value="ABC_TM1F"/>
    <property type="match status" value="1"/>
</dbReference>
<dbReference type="SMART" id="SM00382">
    <property type="entry name" value="AAA"/>
    <property type="match status" value="1"/>
</dbReference>
<feature type="region of interest" description="Disordered" evidence="8">
    <location>
        <begin position="275"/>
        <end position="304"/>
    </location>
</feature>
<accession>A0A1B0GJ38</accession>
<dbReference type="CDD" id="cd18602">
    <property type="entry name" value="ABC_6TM_SUR1_D2_like"/>
    <property type="match status" value="1"/>
</dbReference>
<dbReference type="CDD" id="cd03244">
    <property type="entry name" value="ABCC_MRP_domain2"/>
    <property type="match status" value="1"/>
</dbReference>
<dbReference type="VEuPathDB" id="VectorBase:LLOJ006023"/>
<dbReference type="Pfam" id="PF00664">
    <property type="entry name" value="ABC_membrane"/>
    <property type="match status" value="1"/>
</dbReference>
<dbReference type="EMBL" id="AJWK01019262">
    <property type="status" value="NOT_ANNOTATED_CDS"/>
    <property type="molecule type" value="Genomic_DNA"/>
</dbReference>
<dbReference type="SUPFAM" id="SSF90123">
    <property type="entry name" value="ABC transporter transmembrane region"/>
    <property type="match status" value="1"/>
</dbReference>
<feature type="region of interest" description="Disordered" evidence="8">
    <location>
        <begin position="197"/>
        <end position="216"/>
    </location>
</feature>
<evidence type="ECO:0000259" key="10">
    <source>
        <dbReference type="PROSITE" id="PS50893"/>
    </source>
</evidence>
<proteinExistence type="predicted"/>
<dbReference type="PANTHER" id="PTHR24223">
    <property type="entry name" value="ATP-BINDING CASSETTE SUB-FAMILY C"/>
    <property type="match status" value="1"/>
</dbReference>
<dbReference type="InterPro" id="IPR011527">
    <property type="entry name" value="ABC1_TM_dom"/>
</dbReference>
<feature type="transmembrane region" description="Helical" evidence="9">
    <location>
        <begin position="644"/>
        <end position="665"/>
    </location>
</feature>
<evidence type="ECO:0000256" key="7">
    <source>
        <dbReference type="ARBA" id="ARBA00023136"/>
    </source>
</evidence>
<keyword evidence="4" id="KW-0547">Nucleotide-binding</keyword>
<reference evidence="12" key="1">
    <citation type="submission" date="2020-05" db="UniProtKB">
        <authorList>
            <consortium name="EnsemblMetazoa"/>
        </authorList>
    </citation>
    <scope>IDENTIFICATION</scope>
    <source>
        <strain evidence="12">Jacobina</strain>
    </source>
</reference>
<dbReference type="GO" id="GO:0016020">
    <property type="term" value="C:membrane"/>
    <property type="evidence" value="ECO:0007669"/>
    <property type="project" value="UniProtKB-SubCell"/>
</dbReference>
<dbReference type="GO" id="GO:0140359">
    <property type="term" value="F:ABC-type transporter activity"/>
    <property type="evidence" value="ECO:0007669"/>
    <property type="project" value="InterPro"/>
</dbReference>
<dbReference type="PROSITE" id="PS50893">
    <property type="entry name" value="ABC_TRANSPORTER_2"/>
    <property type="match status" value="1"/>
</dbReference>
<dbReference type="VEuPathDB" id="VectorBase:LLONM1_008743"/>
<keyword evidence="13" id="KW-1185">Reference proteome</keyword>
<dbReference type="AlphaFoldDB" id="A0A1B0GJ38"/>
<evidence type="ECO:0000256" key="2">
    <source>
        <dbReference type="ARBA" id="ARBA00022448"/>
    </source>
</evidence>
<dbReference type="EnsemblMetazoa" id="LLOJ006023-RA">
    <property type="protein sequence ID" value="LLOJ006023-PA"/>
    <property type="gene ID" value="LLOJ006023"/>
</dbReference>
<dbReference type="SUPFAM" id="SSF52540">
    <property type="entry name" value="P-loop containing nucleoside triphosphate hydrolases"/>
    <property type="match status" value="2"/>
</dbReference>
<keyword evidence="6 9" id="KW-1133">Transmembrane helix</keyword>
<dbReference type="EMBL" id="AJWK01019261">
    <property type="status" value="NOT_ANNOTATED_CDS"/>
    <property type="molecule type" value="Genomic_DNA"/>
</dbReference>
<dbReference type="Gene3D" id="3.40.50.300">
    <property type="entry name" value="P-loop containing nucleotide triphosphate hydrolases"/>
    <property type="match status" value="2"/>
</dbReference>
<feature type="transmembrane region" description="Helical" evidence="9">
    <location>
        <begin position="399"/>
        <end position="421"/>
    </location>
</feature>
<dbReference type="GO" id="GO:0005524">
    <property type="term" value="F:ATP binding"/>
    <property type="evidence" value="ECO:0007669"/>
    <property type="project" value="UniProtKB-KW"/>
</dbReference>
<evidence type="ECO:0000256" key="9">
    <source>
        <dbReference type="SAM" id="Phobius"/>
    </source>
</evidence>
<feature type="compositionally biased region" description="Polar residues" evidence="8">
    <location>
        <begin position="275"/>
        <end position="293"/>
    </location>
</feature>
<evidence type="ECO:0000256" key="3">
    <source>
        <dbReference type="ARBA" id="ARBA00022692"/>
    </source>
</evidence>
<dbReference type="FunFam" id="3.40.50.300:FF:000838">
    <property type="entry name" value="ABC multidrug transporter (Eurofung)"/>
    <property type="match status" value="1"/>
</dbReference>
<keyword evidence="5" id="KW-0067">ATP-binding</keyword>
<name>A0A1B0GJ38_LUTLO</name>
<dbReference type="PANTHER" id="PTHR24223:SF461">
    <property type="entry name" value="ATP-BINDING CASSETTE SUB-FAMILY C MEMBER SUR"/>
    <property type="match status" value="1"/>
</dbReference>
<comment type="subcellular location">
    <subcellularLocation>
        <location evidence="1">Membrane</location>
        <topology evidence="1">Multi-pass membrane protein</topology>
    </subcellularLocation>
</comment>
<dbReference type="InterPro" id="IPR050173">
    <property type="entry name" value="ABC_transporter_C-like"/>
</dbReference>
<feature type="domain" description="ABC transmembrane type-1" evidence="11">
    <location>
        <begin position="412"/>
        <end position="699"/>
    </location>
</feature>
<feature type="domain" description="ABC transporter" evidence="10">
    <location>
        <begin position="735"/>
        <end position="969"/>
    </location>
</feature>
<dbReference type="InterPro" id="IPR027417">
    <property type="entry name" value="P-loop_NTPase"/>
</dbReference>
<keyword evidence="2" id="KW-0813">Transport</keyword>
<evidence type="ECO:0000313" key="12">
    <source>
        <dbReference type="EnsemblMetazoa" id="LLOJ006023-PA"/>
    </source>
</evidence>
<keyword evidence="7 9" id="KW-0472">Membrane</keyword>
<evidence type="ECO:0000256" key="8">
    <source>
        <dbReference type="SAM" id="MobiDB-lite"/>
    </source>
</evidence>
<feature type="transmembrane region" description="Helical" evidence="9">
    <location>
        <begin position="671"/>
        <end position="691"/>
    </location>
</feature>
<dbReference type="InterPro" id="IPR017871">
    <property type="entry name" value="ABC_transporter-like_CS"/>
</dbReference>
<dbReference type="InterPro" id="IPR036640">
    <property type="entry name" value="ABC1_TM_sf"/>
</dbReference>
<dbReference type="Gene3D" id="1.20.1560.10">
    <property type="entry name" value="ABC transporter type 1, transmembrane domain"/>
    <property type="match status" value="1"/>
</dbReference>
<dbReference type="PROSITE" id="PS00211">
    <property type="entry name" value="ABC_TRANSPORTER_1"/>
    <property type="match status" value="1"/>
</dbReference>
<evidence type="ECO:0000313" key="13">
    <source>
        <dbReference type="Proteomes" id="UP000092461"/>
    </source>
</evidence>
<protein>
    <submittedName>
        <fullName evidence="12">Uncharacterized protein</fullName>
    </submittedName>
</protein>
<organism evidence="12 13">
    <name type="scientific">Lutzomyia longipalpis</name>
    <name type="common">Sand fly</name>
    <dbReference type="NCBI Taxonomy" id="7200"/>
    <lineage>
        <taxon>Eukaryota</taxon>
        <taxon>Metazoa</taxon>
        <taxon>Ecdysozoa</taxon>
        <taxon>Arthropoda</taxon>
        <taxon>Hexapoda</taxon>
        <taxon>Insecta</taxon>
        <taxon>Pterygota</taxon>
        <taxon>Neoptera</taxon>
        <taxon>Endopterygota</taxon>
        <taxon>Diptera</taxon>
        <taxon>Nematocera</taxon>
        <taxon>Psychodoidea</taxon>
        <taxon>Psychodidae</taxon>
        <taxon>Lutzomyia</taxon>
        <taxon>Lutzomyia</taxon>
    </lineage>
</organism>